<sequence>QREIFEFVAR</sequence>
<gene>
    <name evidence="1" type="ORF">CMV_026853</name>
</gene>
<evidence type="ECO:0000313" key="1">
    <source>
        <dbReference type="EMBL" id="KAF3946938.1"/>
    </source>
</evidence>
<evidence type="ECO:0000313" key="2">
    <source>
        <dbReference type="Proteomes" id="UP000737018"/>
    </source>
</evidence>
<name>A0A8J4QB90_9ROSI</name>
<organism evidence="1 2">
    <name type="scientific">Castanea mollissima</name>
    <name type="common">Chinese chestnut</name>
    <dbReference type="NCBI Taxonomy" id="60419"/>
    <lineage>
        <taxon>Eukaryota</taxon>
        <taxon>Viridiplantae</taxon>
        <taxon>Streptophyta</taxon>
        <taxon>Embryophyta</taxon>
        <taxon>Tracheophyta</taxon>
        <taxon>Spermatophyta</taxon>
        <taxon>Magnoliopsida</taxon>
        <taxon>eudicotyledons</taxon>
        <taxon>Gunneridae</taxon>
        <taxon>Pentapetalae</taxon>
        <taxon>rosids</taxon>
        <taxon>fabids</taxon>
        <taxon>Fagales</taxon>
        <taxon>Fagaceae</taxon>
        <taxon>Castanea</taxon>
    </lineage>
</organism>
<comment type="caution">
    <text evidence="1">The sequence shown here is derived from an EMBL/GenBank/DDBJ whole genome shotgun (WGS) entry which is preliminary data.</text>
</comment>
<proteinExistence type="predicted"/>
<dbReference type="EMBL" id="JRKL02008388">
    <property type="protein sequence ID" value="KAF3946938.1"/>
    <property type="molecule type" value="Genomic_DNA"/>
</dbReference>
<accession>A0A8J4QB90</accession>
<reference evidence="1" key="1">
    <citation type="submission" date="2020-03" db="EMBL/GenBank/DDBJ databases">
        <title>Castanea mollissima Vanexum genome sequencing.</title>
        <authorList>
            <person name="Staton M."/>
        </authorList>
    </citation>
    <scope>NUCLEOTIDE SEQUENCE</scope>
    <source>
        <tissue evidence="1">Leaf</tissue>
    </source>
</reference>
<dbReference type="Proteomes" id="UP000737018">
    <property type="component" value="Unassembled WGS sequence"/>
</dbReference>
<keyword evidence="2" id="KW-1185">Reference proteome</keyword>
<feature type="non-terminal residue" evidence="1">
    <location>
        <position position="1"/>
    </location>
</feature>
<protein>
    <submittedName>
        <fullName evidence="1">Uncharacterized protein</fullName>
    </submittedName>
</protein>